<reference evidence="2" key="1">
    <citation type="submission" date="2020-09" db="EMBL/GenBank/DDBJ databases">
        <authorList>
            <person name="Yoon J.-W."/>
        </authorList>
    </citation>
    <scope>NUCLEOTIDE SEQUENCE</scope>
    <source>
        <strain evidence="2">KMU-158</strain>
    </source>
</reference>
<dbReference type="InterPro" id="IPR049191">
    <property type="entry name" value="SutA_RBD"/>
</dbReference>
<proteinExistence type="predicted"/>
<keyword evidence="3" id="KW-1185">Reference proteome</keyword>
<dbReference type="EMBL" id="JACXLD010000002">
    <property type="protein sequence ID" value="MBD2858239.1"/>
    <property type="molecule type" value="Genomic_DNA"/>
</dbReference>
<organism evidence="2 3">
    <name type="scientific">Spongiibacter pelagi</name>
    <dbReference type="NCBI Taxonomy" id="2760804"/>
    <lineage>
        <taxon>Bacteria</taxon>
        <taxon>Pseudomonadati</taxon>
        <taxon>Pseudomonadota</taxon>
        <taxon>Gammaproteobacteria</taxon>
        <taxon>Cellvibrionales</taxon>
        <taxon>Spongiibacteraceae</taxon>
        <taxon>Spongiibacter</taxon>
    </lineage>
</organism>
<dbReference type="Pfam" id="PF20661">
    <property type="entry name" value="SutA-RBD"/>
    <property type="match status" value="1"/>
</dbReference>
<protein>
    <recommendedName>
        <fullName evidence="1">Transcriptional regulator SutA RNAP-binding domain-containing protein</fullName>
    </recommendedName>
</protein>
<evidence type="ECO:0000313" key="2">
    <source>
        <dbReference type="EMBL" id="MBD2858239.1"/>
    </source>
</evidence>
<gene>
    <name evidence="2" type="ORF">IB286_04395</name>
</gene>
<dbReference type="RefSeq" id="WP_190762898.1">
    <property type="nucleotide sequence ID" value="NZ_JACXLD010000002.1"/>
</dbReference>
<dbReference type="Proteomes" id="UP000610558">
    <property type="component" value="Unassembled WGS sequence"/>
</dbReference>
<evidence type="ECO:0000313" key="3">
    <source>
        <dbReference type="Proteomes" id="UP000610558"/>
    </source>
</evidence>
<evidence type="ECO:0000259" key="1">
    <source>
        <dbReference type="Pfam" id="PF20661"/>
    </source>
</evidence>
<feature type="domain" description="Transcriptional regulator SutA RNAP-binding" evidence="1">
    <location>
        <begin position="17"/>
        <end position="39"/>
    </location>
</feature>
<sequence>MNRRNQPQPLYSNPHQQSIRAEISRQIEEFMAKGGKIEQLTGPAFQASRSVGVSKSILTELL</sequence>
<comment type="caution">
    <text evidence="2">The sequence shown here is derived from an EMBL/GenBank/DDBJ whole genome shotgun (WGS) entry which is preliminary data.</text>
</comment>
<name>A0A927BZ39_9GAMM</name>
<dbReference type="AlphaFoldDB" id="A0A927BZ39"/>
<accession>A0A927BZ39</accession>